<reference evidence="3" key="1">
    <citation type="journal article" date="2019" name="Int. J. Syst. Evol. Microbiol.">
        <title>The Global Catalogue of Microorganisms (GCM) 10K type strain sequencing project: providing services to taxonomists for standard genome sequencing and annotation.</title>
        <authorList>
            <consortium name="The Broad Institute Genomics Platform"/>
            <consortium name="The Broad Institute Genome Sequencing Center for Infectious Disease"/>
            <person name="Wu L."/>
            <person name="Ma J."/>
        </authorList>
    </citation>
    <scope>NUCLEOTIDE SEQUENCE [LARGE SCALE GENOMIC DNA]</scope>
    <source>
        <strain evidence="3">JCM 12165</strain>
    </source>
</reference>
<protein>
    <submittedName>
        <fullName evidence="2">ATP-binding protein</fullName>
    </submittedName>
</protein>
<dbReference type="InterPro" id="IPR027417">
    <property type="entry name" value="P-loop_NTPase"/>
</dbReference>
<dbReference type="CDD" id="cd15831">
    <property type="entry name" value="BTAD"/>
    <property type="match status" value="1"/>
</dbReference>
<dbReference type="Proteomes" id="UP001597145">
    <property type="component" value="Unassembled WGS sequence"/>
</dbReference>
<accession>A0ABW4FW32</accession>
<dbReference type="EMBL" id="JBHUCP010000026">
    <property type="protein sequence ID" value="MFD1533831.1"/>
    <property type="molecule type" value="Genomic_DNA"/>
</dbReference>
<dbReference type="InterPro" id="IPR005158">
    <property type="entry name" value="BTAD"/>
</dbReference>
<keyword evidence="3" id="KW-1185">Reference proteome</keyword>
<proteinExistence type="predicted"/>
<evidence type="ECO:0000313" key="2">
    <source>
        <dbReference type="EMBL" id="MFD1533831.1"/>
    </source>
</evidence>
<dbReference type="InterPro" id="IPR058852">
    <property type="entry name" value="HTH_77"/>
</dbReference>
<dbReference type="InterPro" id="IPR011990">
    <property type="entry name" value="TPR-like_helical_dom_sf"/>
</dbReference>
<dbReference type="PANTHER" id="PTHR47691:SF3">
    <property type="entry name" value="HTH-TYPE TRANSCRIPTIONAL REGULATOR RV0890C-RELATED"/>
    <property type="match status" value="1"/>
</dbReference>
<dbReference type="PANTHER" id="PTHR47691">
    <property type="entry name" value="REGULATOR-RELATED"/>
    <property type="match status" value="1"/>
</dbReference>
<dbReference type="Gene3D" id="1.25.40.10">
    <property type="entry name" value="Tetratricopeptide repeat domain"/>
    <property type="match status" value="3"/>
</dbReference>
<evidence type="ECO:0000259" key="1">
    <source>
        <dbReference type="SMART" id="SM01043"/>
    </source>
</evidence>
<evidence type="ECO:0000313" key="3">
    <source>
        <dbReference type="Proteomes" id="UP001597145"/>
    </source>
</evidence>
<dbReference type="Pfam" id="PF03704">
    <property type="entry name" value="BTAD"/>
    <property type="match status" value="1"/>
</dbReference>
<dbReference type="SUPFAM" id="SSF48452">
    <property type="entry name" value="TPR-like"/>
    <property type="match status" value="3"/>
</dbReference>
<dbReference type="RefSeq" id="WP_343977566.1">
    <property type="nucleotide sequence ID" value="NZ_BAAAJG010000009.1"/>
</dbReference>
<dbReference type="Pfam" id="PF25872">
    <property type="entry name" value="HTH_77"/>
    <property type="match status" value="1"/>
</dbReference>
<dbReference type="SMART" id="SM01043">
    <property type="entry name" value="BTAD"/>
    <property type="match status" value="1"/>
</dbReference>
<name>A0ABW4FW32_9PSEU</name>
<dbReference type="SUPFAM" id="SSF52540">
    <property type="entry name" value="P-loop containing nucleoside triphosphate hydrolases"/>
    <property type="match status" value="1"/>
</dbReference>
<keyword evidence="2" id="KW-0067">ATP-binding</keyword>
<sequence>MQRKVWQLRRTLEDAEPGGRELVARRGLGYVLLTAADAVDAGTFAGLVEQARATEDPRQRAALLADALALWRGPAFAGFRDEEFARPAVARLDEQWLTAVEEQAEARLALGEHSPVAAELTDLVRRHPLRERLRAAHMRALYGAGRQGDALAGYDELRRRLADEQGLDPGPELVALQQAILAHDPALAPTAGNRPTNLPAEVTELIGRTEALAETRAMLAAWRLVTLTGPGGVGKTRLALATAAQLTGLFPDGVWLAELAGLEPPGRERRSAQAEVAETVAAVLGLRDQGTAGPGEDRPGALTEWLAAALRDKRLLLVLDNCEHVVEPVAELIGLLLRSAPGLRVLATSQEPLGIAGEQMLSVPPLELPTTGQAPHESAAVRLFVTRAAAAAPGFTLDDGNAHAVAAICRRLDGIPLALEMAATRVRALGVAELATRLDDRFHVLGSGARDAPPRQRTLRAVIDWSWALLAEPERTVLRRLAVHSDGCTLAAAEDVCSGDAIARADVVELLARLVDCSLVVMAETADGPRYRLLESVLAYCLERLEDAAEFGRVRSQHLDHYMRLAEQADPQLRGPGQRTWLRRLDAETANMRGAFDTAVRIGDAERALRLANALTWYWFLRGRRGPARRTLTIALEVPGPAPAAARARATAWRAAITLQSGAFAGTIAEHLAALAPYADVDDPAGRARAEWFLGTSLYGIGDLTPSEDLVDRALTSSRLLGDRWLTAAALSSRAFQAKLHGDFAALRRDGEQSLAVFTELGDQWGRLQAMVPLATLAEIEGNYETATGLYQAGLRVAEELQLWPEVSFQLTGAGRIAILTGDLERAHDLHERARKVSIQQSDRFGEQFAVVGLALIARRKGELDTAESHIEHVLELHRQRGYESALPALLLAELGFIAEQRGDAESAWRLHVQGLTTAQATGDPRAIALALEGMAGAQTLAGHPQRAARLLGAAVAARASAGAPLPPAERGDVTRITTRLRAELGNEDFAAEHLRGTELLPDGYLASSPDELRLPT</sequence>
<comment type="caution">
    <text evidence="2">The sequence shown here is derived from an EMBL/GenBank/DDBJ whole genome shotgun (WGS) entry which is preliminary data.</text>
</comment>
<dbReference type="GO" id="GO:0005524">
    <property type="term" value="F:ATP binding"/>
    <property type="evidence" value="ECO:0007669"/>
    <property type="project" value="UniProtKB-KW"/>
</dbReference>
<gene>
    <name evidence="2" type="ORF">ACFSCY_30890</name>
</gene>
<dbReference type="PRINTS" id="PR00364">
    <property type="entry name" value="DISEASERSIST"/>
</dbReference>
<dbReference type="Gene3D" id="3.40.50.300">
    <property type="entry name" value="P-loop containing nucleotide triphosphate hydrolases"/>
    <property type="match status" value="1"/>
</dbReference>
<keyword evidence="2" id="KW-0547">Nucleotide-binding</keyword>
<organism evidence="2 3">
    <name type="scientific">Pseudonocardia aurantiaca</name>
    <dbReference type="NCBI Taxonomy" id="75290"/>
    <lineage>
        <taxon>Bacteria</taxon>
        <taxon>Bacillati</taxon>
        <taxon>Actinomycetota</taxon>
        <taxon>Actinomycetes</taxon>
        <taxon>Pseudonocardiales</taxon>
        <taxon>Pseudonocardiaceae</taxon>
        <taxon>Pseudonocardia</taxon>
    </lineage>
</organism>
<feature type="domain" description="Bacterial transcriptional activator" evidence="1">
    <location>
        <begin position="39"/>
        <end position="181"/>
    </location>
</feature>